<evidence type="ECO:0000259" key="3">
    <source>
        <dbReference type="Pfam" id="PF01625"/>
    </source>
</evidence>
<dbReference type="Pfam" id="PF01625">
    <property type="entry name" value="PMSR"/>
    <property type="match status" value="1"/>
</dbReference>
<dbReference type="HAMAP" id="MF_01401">
    <property type="entry name" value="MsrA"/>
    <property type="match status" value="1"/>
</dbReference>
<dbReference type="InterPro" id="IPR002569">
    <property type="entry name" value="Met_Sox_Rdtase_MsrA_dom"/>
</dbReference>
<dbReference type="PANTHER" id="PTHR43774">
    <property type="entry name" value="PEPTIDE METHIONINE SULFOXIDE REDUCTASE"/>
    <property type="match status" value="1"/>
</dbReference>
<dbReference type="GO" id="GO:0008113">
    <property type="term" value="F:peptide-methionine (S)-S-oxide reductase activity"/>
    <property type="evidence" value="ECO:0007669"/>
    <property type="project" value="UniProtKB-EC"/>
</dbReference>
<dbReference type="EC" id="1.8.4.11" evidence="1"/>
<dbReference type="PANTHER" id="PTHR43774:SF1">
    <property type="entry name" value="PEPTIDE METHIONINE SULFOXIDE REDUCTASE MSRA 2"/>
    <property type="match status" value="1"/>
</dbReference>
<keyword evidence="2 4" id="KW-0560">Oxidoreductase</keyword>
<reference evidence="4" key="1">
    <citation type="submission" date="2018-06" db="EMBL/GenBank/DDBJ databases">
        <authorList>
            <person name="Zhirakovskaya E."/>
        </authorList>
    </citation>
    <scope>NUCLEOTIDE SEQUENCE</scope>
</reference>
<accession>A0A3B0S5F8</accession>
<dbReference type="NCBIfam" id="TIGR00401">
    <property type="entry name" value="msrA"/>
    <property type="match status" value="1"/>
</dbReference>
<gene>
    <name evidence="4" type="ORF">MNBD_ALPHA04-534</name>
</gene>
<evidence type="ECO:0000256" key="1">
    <source>
        <dbReference type="ARBA" id="ARBA00012502"/>
    </source>
</evidence>
<evidence type="ECO:0000256" key="2">
    <source>
        <dbReference type="ARBA" id="ARBA00023002"/>
    </source>
</evidence>
<dbReference type="Gene3D" id="3.30.1060.10">
    <property type="entry name" value="Peptide methionine sulphoxide reductase MsrA"/>
    <property type="match status" value="1"/>
</dbReference>
<sequence>MASVFLPKLTVIGASLACFGAIWAGVSMGLPDEPGSPSIFVGQAHAAEKATIIPAPRLPAIEKGKRSVAIFAGGCFWGVEGVFEHTKGVLSAVSGYHGGTKRSASYKLVSAGLSSHAEAVRVVYDPSQISYGKLMQIYFSVIADPTMLNAQGPDRGKHYRTALVPLNGAQTKAARAYISQLRKGRYWKRPIVTKIEAYKAFYPAEKYHQNFMQKNPRQGYIVRWDKPKIANLKRHFPRQYRAAPVS</sequence>
<name>A0A3B0S5F8_9ZZZZ</name>
<dbReference type="EMBL" id="UOEF01000212">
    <property type="protein sequence ID" value="VAV95578.1"/>
    <property type="molecule type" value="Genomic_DNA"/>
</dbReference>
<dbReference type="InterPro" id="IPR036509">
    <property type="entry name" value="Met_Sox_Rdtase_MsrA_sf"/>
</dbReference>
<proteinExistence type="inferred from homology"/>
<evidence type="ECO:0000313" key="4">
    <source>
        <dbReference type="EMBL" id="VAV95578.1"/>
    </source>
</evidence>
<dbReference type="SUPFAM" id="SSF55068">
    <property type="entry name" value="Peptide methionine sulfoxide reductase"/>
    <property type="match status" value="1"/>
</dbReference>
<organism evidence="4">
    <name type="scientific">hydrothermal vent metagenome</name>
    <dbReference type="NCBI Taxonomy" id="652676"/>
    <lineage>
        <taxon>unclassified sequences</taxon>
        <taxon>metagenomes</taxon>
        <taxon>ecological metagenomes</taxon>
    </lineage>
</organism>
<dbReference type="AlphaFoldDB" id="A0A3B0S5F8"/>
<feature type="domain" description="Peptide methionine sulphoxide reductase MsrA" evidence="3">
    <location>
        <begin position="69"/>
        <end position="220"/>
    </location>
</feature>
<protein>
    <recommendedName>
        <fullName evidence="1">peptide-methionine (S)-S-oxide reductase</fullName>
        <ecNumber evidence="1">1.8.4.11</ecNumber>
    </recommendedName>
</protein>